<keyword evidence="1" id="KW-0472">Membrane</keyword>
<keyword evidence="3" id="KW-1185">Reference proteome</keyword>
<dbReference type="AlphaFoldDB" id="A0A2Z6LFV7"/>
<feature type="transmembrane region" description="Helical" evidence="1">
    <location>
        <begin position="153"/>
        <end position="177"/>
    </location>
</feature>
<dbReference type="OrthoDB" id="8904098at2759"/>
<protein>
    <submittedName>
        <fullName evidence="2">Uncharacterized protein</fullName>
    </submittedName>
</protein>
<dbReference type="Gene3D" id="1.20.1250.20">
    <property type="entry name" value="MFS general substrate transporter like domains"/>
    <property type="match status" value="1"/>
</dbReference>
<evidence type="ECO:0000313" key="2">
    <source>
        <dbReference type="EMBL" id="GAU10975.1"/>
    </source>
</evidence>
<evidence type="ECO:0000313" key="3">
    <source>
        <dbReference type="Proteomes" id="UP000242715"/>
    </source>
</evidence>
<evidence type="ECO:0000256" key="1">
    <source>
        <dbReference type="SAM" id="Phobius"/>
    </source>
</evidence>
<reference evidence="3" key="1">
    <citation type="journal article" date="2017" name="Front. Plant Sci.">
        <title>Climate Clever Clovers: New Paradigm to Reduce the Environmental Footprint of Ruminants by Breeding Low Methanogenic Forages Utilizing Haplotype Variation.</title>
        <authorList>
            <person name="Kaur P."/>
            <person name="Appels R."/>
            <person name="Bayer P.E."/>
            <person name="Keeble-Gagnere G."/>
            <person name="Wang J."/>
            <person name="Hirakawa H."/>
            <person name="Shirasawa K."/>
            <person name="Vercoe P."/>
            <person name="Stefanova K."/>
            <person name="Durmic Z."/>
            <person name="Nichols P."/>
            <person name="Revell C."/>
            <person name="Isobe S.N."/>
            <person name="Edwards D."/>
            <person name="Erskine W."/>
        </authorList>
    </citation>
    <scope>NUCLEOTIDE SEQUENCE [LARGE SCALE GENOMIC DNA]</scope>
    <source>
        <strain evidence="3">cv. Daliak</strain>
    </source>
</reference>
<keyword evidence="1" id="KW-1133">Transmembrane helix</keyword>
<feature type="transmembrane region" description="Helical" evidence="1">
    <location>
        <begin position="111"/>
        <end position="132"/>
    </location>
</feature>
<organism evidence="2 3">
    <name type="scientific">Trifolium subterraneum</name>
    <name type="common">Subterranean clover</name>
    <dbReference type="NCBI Taxonomy" id="3900"/>
    <lineage>
        <taxon>Eukaryota</taxon>
        <taxon>Viridiplantae</taxon>
        <taxon>Streptophyta</taxon>
        <taxon>Embryophyta</taxon>
        <taxon>Tracheophyta</taxon>
        <taxon>Spermatophyta</taxon>
        <taxon>Magnoliopsida</taxon>
        <taxon>eudicotyledons</taxon>
        <taxon>Gunneridae</taxon>
        <taxon>Pentapetalae</taxon>
        <taxon>rosids</taxon>
        <taxon>fabids</taxon>
        <taxon>Fabales</taxon>
        <taxon>Fabaceae</taxon>
        <taxon>Papilionoideae</taxon>
        <taxon>50 kb inversion clade</taxon>
        <taxon>NPAAA clade</taxon>
        <taxon>Hologalegina</taxon>
        <taxon>IRL clade</taxon>
        <taxon>Trifolieae</taxon>
        <taxon>Trifolium</taxon>
    </lineage>
</organism>
<gene>
    <name evidence="2" type="ORF">TSUD_112690</name>
</gene>
<sequence length="182" mass="19075">MDKELQLSSVVDDADHANGEIVSQQHISQQPQKRKGGLITMPFIIANEALARMASLGLLPNMVSYFMGSYRLHLGKATQILLLSSAASNFTPVVGAFVADSYLGRFLGVGLGSAVSFLGMTLLWLTAMIPAARPPPCSHPTQGCKSATNGQMAMLLSAFGLMSIGNGGLSCSLAFGADQLSL</sequence>
<proteinExistence type="predicted"/>
<dbReference type="PANTHER" id="PTHR11654">
    <property type="entry name" value="OLIGOPEPTIDE TRANSPORTER-RELATED"/>
    <property type="match status" value="1"/>
</dbReference>
<name>A0A2Z6LFV7_TRISU</name>
<dbReference type="EMBL" id="DF973112">
    <property type="protein sequence ID" value="GAU10975.1"/>
    <property type="molecule type" value="Genomic_DNA"/>
</dbReference>
<keyword evidence="1" id="KW-0812">Transmembrane</keyword>
<dbReference type="InterPro" id="IPR036259">
    <property type="entry name" value="MFS_trans_sf"/>
</dbReference>
<feature type="transmembrane region" description="Helical" evidence="1">
    <location>
        <begin position="80"/>
        <end position="99"/>
    </location>
</feature>
<accession>A0A2Z6LFV7</accession>
<dbReference type="Proteomes" id="UP000242715">
    <property type="component" value="Unassembled WGS sequence"/>
</dbReference>